<sequence length="390" mass="43862">MKVLILHQHFNTPQQGGALRSYYLAQALVAAGIQTVVITGHSKSDEEIKTIDGVTVHYVPNPYENRFGFYKRGVSFVRYILQSVRAARHYRDADICYAISTPLTIGLAAKWIQRRYDIPYIFEVGDLWPDAPIQLGAIKSPLFKKALYGLEKDIYNQAKSIVALSAPIATAVQKRAPEKPVHIIPNMSDTKFFKPESKNPVLEAKFDVCGKLVISYIGALGIANGLDQFLDCVRTSEKAALPVHFIICGDGAKLNHLRETAKHLVLKTLTFVDFQDREGVREILNVTDAVFISYKPAPILETGSPNKYFDGLAAGKLVVVNFGGWIRSEVEQRQCGFYVDHQRPATFVENIQPYLKNPEFLKQAQKSARTLAEEHYSRERLSKQFAELFI</sequence>
<dbReference type="CDD" id="cd03794">
    <property type="entry name" value="GT4_WbuB-like"/>
    <property type="match status" value="1"/>
</dbReference>
<dbReference type="AlphaFoldDB" id="A0AAP2GMZ5"/>
<dbReference type="PANTHER" id="PTHR45947:SF3">
    <property type="entry name" value="SULFOQUINOVOSYL TRANSFERASE SQD2"/>
    <property type="match status" value="1"/>
</dbReference>
<dbReference type="InterPro" id="IPR001296">
    <property type="entry name" value="Glyco_trans_1"/>
</dbReference>
<comment type="caution">
    <text evidence="3">The sequence shown here is derived from an EMBL/GenBank/DDBJ whole genome shotgun (WGS) entry which is preliminary data.</text>
</comment>
<feature type="domain" description="Glycosyltransferase subfamily 4-like N-terminal" evidence="2">
    <location>
        <begin position="16"/>
        <end position="186"/>
    </location>
</feature>
<dbReference type="Gene3D" id="3.40.50.2000">
    <property type="entry name" value="Glycogen Phosphorylase B"/>
    <property type="match status" value="2"/>
</dbReference>
<dbReference type="Pfam" id="PF00534">
    <property type="entry name" value="Glycos_transf_1"/>
    <property type="match status" value="1"/>
</dbReference>
<dbReference type="Pfam" id="PF13579">
    <property type="entry name" value="Glyco_trans_4_4"/>
    <property type="match status" value="1"/>
</dbReference>
<dbReference type="PANTHER" id="PTHR45947">
    <property type="entry name" value="SULFOQUINOVOSYL TRANSFERASE SQD2"/>
    <property type="match status" value="1"/>
</dbReference>
<evidence type="ECO:0000313" key="4">
    <source>
        <dbReference type="Proteomes" id="UP001319080"/>
    </source>
</evidence>
<accession>A0AAP2GMZ5</accession>
<dbReference type="GO" id="GO:0016758">
    <property type="term" value="F:hexosyltransferase activity"/>
    <property type="evidence" value="ECO:0007669"/>
    <property type="project" value="TreeGrafter"/>
</dbReference>
<dbReference type="SUPFAM" id="SSF53756">
    <property type="entry name" value="UDP-Glycosyltransferase/glycogen phosphorylase"/>
    <property type="match status" value="1"/>
</dbReference>
<reference evidence="3 4" key="1">
    <citation type="submission" date="2021-05" db="EMBL/GenBank/DDBJ databases">
        <title>A Polyphasic approach of four new species of the genus Ohtaekwangia: Ohtaekwangia histidinii sp. nov., Ohtaekwangia cretensis sp. nov., Ohtaekwangia indiensis sp. nov., Ohtaekwangia reichenbachii sp. nov. from diverse environment.</title>
        <authorList>
            <person name="Octaviana S."/>
        </authorList>
    </citation>
    <scope>NUCLEOTIDE SEQUENCE [LARGE SCALE GENOMIC DNA]</scope>
    <source>
        <strain evidence="3 4">PWU5</strain>
    </source>
</reference>
<dbReference type="RefSeq" id="WP_254082570.1">
    <property type="nucleotide sequence ID" value="NZ_JAHESE010000001.1"/>
</dbReference>
<protein>
    <submittedName>
        <fullName evidence="3">Glycosyltransferase family 4 protein</fullName>
    </submittedName>
</protein>
<dbReference type="InterPro" id="IPR050194">
    <property type="entry name" value="Glycosyltransferase_grp1"/>
</dbReference>
<gene>
    <name evidence="3" type="ORF">KK062_02095</name>
</gene>
<name>A0AAP2GMZ5_9BACT</name>
<evidence type="ECO:0000259" key="1">
    <source>
        <dbReference type="Pfam" id="PF00534"/>
    </source>
</evidence>
<feature type="domain" description="Glycosyl transferase family 1" evidence="1">
    <location>
        <begin position="211"/>
        <end position="369"/>
    </location>
</feature>
<evidence type="ECO:0000259" key="2">
    <source>
        <dbReference type="Pfam" id="PF13579"/>
    </source>
</evidence>
<dbReference type="InterPro" id="IPR028098">
    <property type="entry name" value="Glyco_trans_4-like_N"/>
</dbReference>
<dbReference type="EMBL" id="JAHESE010000001">
    <property type="protein sequence ID" value="MBT1706991.1"/>
    <property type="molecule type" value="Genomic_DNA"/>
</dbReference>
<organism evidence="3 4">
    <name type="scientific">Dawidia cretensis</name>
    <dbReference type="NCBI Taxonomy" id="2782350"/>
    <lineage>
        <taxon>Bacteria</taxon>
        <taxon>Pseudomonadati</taxon>
        <taxon>Bacteroidota</taxon>
        <taxon>Cytophagia</taxon>
        <taxon>Cytophagales</taxon>
        <taxon>Chryseotaleaceae</taxon>
        <taxon>Dawidia</taxon>
    </lineage>
</organism>
<evidence type="ECO:0000313" key="3">
    <source>
        <dbReference type="EMBL" id="MBT1706991.1"/>
    </source>
</evidence>
<keyword evidence="4" id="KW-1185">Reference proteome</keyword>
<proteinExistence type="predicted"/>
<dbReference type="Proteomes" id="UP001319080">
    <property type="component" value="Unassembled WGS sequence"/>
</dbReference>